<reference evidence="7 8" key="1">
    <citation type="submission" date="2019-10" db="EMBL/GenBank/DDBJ databases">
        <title>Unraveling microbial dark matter from salterns through culturing: the case of the genus Halosegnis.</title>
        <authorList>
            <person name="Duran-Viseras A."/>
            <person name="Andrei A.-S."/>
            <person name="Vera-Gargallo B."/>
            <person name="Ghai R."/>
            <person name="Sanchez-Porro C."/>
            <person name="Ventosa A."/>
        </authorList>
    </citation>
    <scope>NUCLEOTIDE SEQUENCE [LARGE SCALE GENOMIC DNA]</scope>
    <source>
        <strain evidence="4 8">F17-44</strain>
        <strain evidence="5 9">F18-79</strain>
        <strain evidence="6 7">F19-13</strain>
    </source>
</reference>
<feature type="domain" description="SHSP" evidence="3">
    <location>
        <begin position="37"/>
        <end position="129"/>
    </location>
</feature>
<proteinExistence type="inferred from homology"/>
<evidence type="ECO:0000256" key="1">
    <source>
        <dbReference type="PROSITE-ProRule" id="PRU00285"/>
    </source>
</evidence>
<dbReference type="Proteomes" id="UP000326207">
    <property type="component" value="Unassembled WGS sequence"/>
</dbReference>
<dbReference type="SUPFAM" id="SSF49764">
    <property type="entry name" value="HSP20-like chaperones"/>
    <property type="match status" value="1"/>
</dbReference>
<evidence type="ECO:0000313" key="5">
    <source>
        <dbReference type="EMBL" id="KAB7516411.1"/>
    </source>
</evidence>
<dbReference type="PROSITE" id="PS01031">
    <property type="entry name" value="SHSP"/>
    <property type="match status" value="1"/>
</dbReference>
<evidence type="ECO:0000313" key="6">
    <source>
        <dbReference type="EMBL" id="KAB7517600.1"/>
    </source>
</evidence>
<evidence type="ECO:0000313" key="9">
    <source>
        <dbReference type="Proteomes" id="UP000326865"/>
    </source>
</evidence>
<comment type="similarity">
    <text evidence="1 2">Belongs to the small heat shock protein (HSP20) family.</text>
</comment>
<evidence type="ECO:0000313" key="7">
    <source>
        <dbReference type="Proteomes" id="UP000326207"/>
    </source>
</evidence>
<dbReference type="AlphaFoldDB" id="A0A5N5UJQ7"/>
<evidence type="ECO:0000256" key="2">
    <source>
        <dbReference type="RuleBase" id="RU003616"/>
    </source>
</evidence>
<name>A0A5N5UJQ7_9EURY</name>
<dbReference type="OrthoDB" id="26084at2157"/>
<comment type="caution">
    <text evidence="6">The sequence shown here is derived from an EMBL/GenBank/DDBJ whole genome shotgun (WGS) entry which is preliminary data.</text>
</comment>
<accession>A0A5N5UAH4</accession>
<dbReference type="EMBL" id="QMDY01000004">
    <property type="protein sequence ID" value="KAB7517600.1"/>
    <property type="molecule type" value="Genomic_DNA"/>
</dbReference>
<evidence type="ECO:0000259" key="3">
    <source>
        <dbReference type="PROSITE" id="PS01031"/>
    </source>
</evidence>
<gene>
    <name evidence="5" type="ORF">DM867_04670</name>
    <name evidence="4" type="ORF">DMP03_09055</name>
    <name evidence="6" type="ORF">DP108_08450</name>
</gene>
<dbReference type="EMBL" id="QJOW01000003">
    <property type="protein sequence ID" value="KAB7515359.1"/>
    <property type="molecule type" value="Genomic_DNA"/>
</dbReference>
<evidence type="ECO:0000313" key="4">
    <source>
        <dbReference type="EMBL" id="KAB7515359.1"/>
    </source>
</evidence>
<evidence type="ECO:0000313" key="8">
    <source>
        <dbReference type="Proteomes" id="UP000326302"/>
    </source>
</evidence>
<accession>A0A5N5UJQ7</accession>
<dbReference type="RefSeq" id="WP_152120357.1">
    <property type="nucleotide sequence ID" value="NZ_QJOW01000003.1"/>
</dbReference>
<sequence>MRRDDRDDPFDDIFSEIERMMEEMTGENVDISAQPNDAGFGADAHFSVHEEGDAVRVVGDLPGIEKDDINIRCDGQTLTVAATTPRREYEERLELPARVDEHTASASFNNGVLDVSLERLDTSADIGLE</sequence>
<dbReference type="Proteomes" id="UP000326302">
    <property type="component" value="Unassembled WGS sequence"/>
</dbReference>
<organism evidence="6 7">
    <name type="scientific">Halosegnis rubeus</name>
    <dbReference type="NCBI Taxonomy" id="2212850"/>
    <lineage>
        <taxon>Archaea</taxon>
        <taxon>Methanobacteriati</taxon>
        <taxon>Methanobacteriota</taxon>
        <taxon>Stenosarchaea group</taxon>
        <taxon>Halobacteria</taxon>
        <taxon>Halobacteriales</taxon>
        <taxon>Natronomonadaceae</taxon>
        <taxon>Halosegnis</taxon>
    </lineage>
</organism>
<protein>
    <submittedName>
        <fullName evidence="6">Hsp20 family protein</fullName>
    </submittedName>
</protein>
<dbReference type="Gene3D" id="2.60.40.790">
    <property type="match status" value="1"/>
</dbReference>
<dbReference type="Proteomes" id="UP000326865">
    <property type="component" value="Unassembled WGS sequence"/>
</dbReference>
<dbReference type="Pfam" id="PF00011">
    <property type="entry name" value="HSP20"/>
    <property type="match status" value="1"/>
</dbReference>
<accession>A0A5N5UFG2</accession>
<dbReference type="InterPro" id="IPR002068">
    <property type="entry name" value="A-crystallin/Hsp20_dom"/>
</dbReference>
<keyword evidence="9" id="KW-1185">Reference proteome</keyword>
<dbReference type="InterPro" id="IPR008978">
    <property type="entry name" value="HSP20-like_chaperone"/>
</dbReference>
<dbReference type="EMBL" id="QKKZ01000001">
    <property type="protein sequence ID" value="KAB7516411.1"/>
    <property type="molecule type" value="Genomic_DNA"/>
</dbReference>
<dbReference type="CDD" id="cd06464">
    <property type="entry name" value="ACD_sHsps-like"/>
    <property type="match status" value="1"/>
</dbReference>